<dbReference type="GO" id="GO:0004553">
    <property type="term" value="F:hydrolase activity, hydrolyzing O-glycosyl compounds"/>
    <property type="evidence" value="ECO:0007669"/>
    <property type="project" value="UniProtKB-ARBA"/>
</dbReference>
<evidence type="ECO:0000313" key="2">
    <source>
        <dbReference type="EMBL" id="HHF08182.1"/>
    </source>
</evidence>
<dbReference type="PANTHER" id="PTHR31616">
    <property type="entry name" value="TREHALASE"/>
    <property type="match status" value="1"/>
</dbReference>
<dbReference type="InterPro" id="IPR008928">
    <property type="entry name" value="6-hairpin_glycosidase_sf"/>
</dbReference>
<comment type="caution">
    <text evidence="2">The sequence shown here is derived from an EMBL/GenBank/DDBJ whole genome shotgun (WGS) entry which is preliminary data.</text>
</comment>
<dbReference type="SUPFAM" id="SSF48208">
    <property type="entry name" value="Six-hairpin glycosidases"/>
    <property type="match status" value="1"/>
</dbReference>
<proteinExistence type="predicted"/>
<dbReference type="Gene3D" id="1.50.10.10">
    <property type="match status" value="1"/>
</dbReference>
<organism evidence="2">
    <name type="scientific">Kosmotoga arenicorallina</name>
    <dbReference type="NCBI Taxonomy" id="688066"/>
    <lineage>
        <taxon>Bacteria</taxon>
        <taxon>Thermotogati</taxon>
        <taxon>Thermotogota</taxon>
        <taxon>Thermotogae</taxon>
        <taxon>Kosmotogales</taxon>
        <taxon>Kosmotogaceae</taxon>
        <taxon>Kosmotoga</taxon>
    </lineage>
</organism>
<protein>
    <submittedName>
        <fullName evidence="2">Glycoside hydrolase</fullName>
    </submittedName>
</protein>
<dbReference type="PANTHER" id="PTHR31616:SF0">
    <property type="entry name" value="GLUCAN 1,4-ALPHA-GLUCOSIDASE"/>
    <property type="match status" value="1"/>
</dbReference>
<dbReference type="InterPro" id="IPR012341">
    <property type="entry name" value="6hp_glycosidase-like_sf"/>
</dbReference>
<sequence length="327" mass="37307">MDFSEYSIQIIHTNQSPQGAYIASPNFSQYGYCWFRDGSFIAAAMARAGNMESAEKFFRWGFQIIAGQKPRIEKLLATSNDFITHNDLLPTRYNLDGTLTSDDWPNGQSDGYGTFLWAVEKYAPQDLIDENRGLIELLSKYLIKVWRIPCYDVWEENPGGIHTSTLFSIAAGLRAAEKILHRETGWIEIMSFIEKELMEYDKLKKSTLSSDVDASLIWGAVPFELFPIDNPVMVNTVKSIENRLYVNGGVKRYSTDTYFGGGGWILLSATLAQYYVRSGELEKAKIIKKWIESHFNDKGLPEQVPEYLIDSAKYPEWVELWGEIARP</sequence>
<gene>
    <name evidence="2" type="ORF">ENL26_00215</name>
</gene>
<feature type="domain" description="GH15-like" evidence="1">
    <location>
        <begin position="13"/>
        <end position="289"/>
    </location>
</feature>
<evidence type="ECO:0000259" key="1">
    <source>
        <dbReference type="Pfam" id="PF00723"/>
    </source>
</evidence>
<name>A0A7C5E1R7_9BACT</name>
<reference evidence="2" key="1">
    <citation type="journal article" date="2020" name="mSystems">
        <title>Genome- and Community-Level Interaction Insights into Carbon Utilization and Element Cycling Functions of Hydrothermarchaeota in Hydrothermal Sediment.</title>
        <authorList>
            <person name="Zhou Z."/>
            <person name="Liu Y."/>
            <person name="Xu W."/>
            <person name="Pan J."/>
            <person name="Luo Z.H."/>
            <person name="Li M."/>
        </authorList>
    </citation>
    <scope>NUCLEOTIDE SEQUENCE [LARGE SCALE GENOMIC DNA]</scope>
    <source>
        <strain evidence="2">HyVt-80</strain>
    </source>
</reference>
<dbReference type="Pfam" id="PF00723">
    <property type="entry name" value="Glyco_hydro_15"/>
    <property type="match status" value="1"/>
</dbReference>
<dbReference type="AlphaFoldDB" id="A0A7C5E1R7"/>
<feature type="non-terminal residue" evidence="2">
    <location>
        <position position="327"/>
    </location>
</feature>
<accession>A0A7C5E1R7</accession>
<dbReference type="InterPro" id="IPR011613">
    <property type="entry name" value="GH15-like"/>
</dbReference>
<dbReference type="Proteomes" id="UP000886129">
    <property type="component" value="Unassembled WGS sequence"/>
</dbReference>
<dbReference type="EMBL" id="DRTH01000007">
    <property type="protein sequence ID" value="HHF08182.1"/>
    <property type="molecule type" value="Genomic_DNA"/>
</dbReference>
<keyword evidence="2" id="KW-0378">Hydrolase</keyword>
<dbReference type="GO" id="GO:0005975">
    <property type="term" value="P:carbohydrate metabolic process"/>
    <property type="evidence" value="ECO:0007669"/>
    <property type="project" value="InterPro"/>
</dbReference>